<keyword evidence="1" id="KW-0472">Membrane</keyword>
<dbReference type="InterPro" id="IPR007844">
    <property type="entry name" value="AsmA"/>
</dbReference>
<sequence length="881" mass="97821">MKKILKITGIVLLTISMILALIPFLFETQIKNMIKEMINQNVNAKVEFSDVDLSFFRSFPQAHVSINDLIITTFEPFKGDTLVDIKDIGFSMSIKELFKNANDDPIVVNTVTIDNAIVNLKLNEKGLPNYDITQKKDEHISTSEQSSFTFDIDKYSIQNSSLIYFDEASKTQFELNNFNHTGTGTFSSNTSELNTETDADVSLSLEEIKYLNNNHIILDALIDMNLNEQKYSFKENKAFINQLPLEFKGYVQLVEKGQQIDISFENPGSSFKDFLAVIPESYAKSIANVQTTGDFKVNGIIKGLVSDTTIPTMDINITSNNASFKYTDLPKRVENISINTAIKNTTGNVDDTFVAIKTLNFKIDDDVFKSSATLKNLTKNMTVNATVNGILNLANITKAYDFNLENELSGILKANVNTAFDMNSIETNSYQKIKNSGVMSVNDFVFTSNELKHPLKISNADLKFNPTTVTLNNFNATTGESDLKATGTITNLLGFLFNGNTLKGNFDVDSNNFSLDDFMVEDTSSKKENETEITKESIKIPSFLDCTINANVANVKYDNLNLKEVKGTLIIKDEQAILQNMTSNLFDGKLAVSGNVSSKTEVPTFNFNLGATDFNLAQSFSDLELFQSLAPIAKAFEGKLNTTINLSGSLDKEFIPNLNTVSGDAFAQLSTTDINTKEGLVLNKLQGVLNFVDFEKLDLKDLKTKFEFTEGKVTVKPFNINYKDIDIKVSGSHNFDKTMSYDAVFNVPAKYLGNEVNQLINKINDTEINKITIPVTANITGSYTNPQIKTDLTSGVTNLTKQLIEIEKQKLLNQGKDKISDVLGGLLNKNTNTNDTTKIVVIDSIPVEKKQDTTKVDVKKEVKDILGGLLKSKKKKTDSID</sequence>
<dbReference type="OrthoDB" id="596403at2"/>
<dbReference type="InterPro" id="IPR052894">
    <property type="entry name" value="AsmA-related"/>
</dbReference>
<dbReference type="AlphaFoldDB" id="A0A1D8P524"/>
<dbReference type="PANTHER" id="PTHR30441">
    <property type="entry name" value="DUF748 DOMAIN-CONTAINING PROTEIN"/>
    <property type="match status" value="1"/>
</dbReference>
<keyword evidence="1" id="KW-0812">Transmembrane</keyword>
<dbReference type="STRING" id="1850246.LPB138_02760"/>
<evidence type="ECO:0000259" key="2">
    <source>
        <dbReference type="Pfam" id="PF05170"/>
    </source>
</evidence>
<feature type="domain" description="AsmA" evidence="2">
    <location>
        <begin position="1"/>
        <end position="649"/>
    </location>
</feature>
<accession>A0A1D8P524</accession>
<dbReference type="KEGG" id="lul:LPB138_02760"/>
<proteinExistence type="predicted"/>
<evidence type="ECO:0000256" key="1">
    <source>
        <dbReference type="SAM" id="Phobius"/>
    </source>
</evidence>
<reference evidence="3 4" key="1">
    <citation type="submission" date="2016-10" db="EMBL/GenBank/DDBJ databases">
        <title>Lutibacter sp. LPB0138, isolated from marine gastropod.</title>
        <authorList>
            <person name="Kim E."/>
            <person name="Yi H."/>
        </authorList>
    </citation>
    <scope>NUCLEOTIDE SEQUENCE [LARGE SCALE GENOMIC DNA]</scope>
    <source>
        <strain evidence="3 4">LPB0138</strain>
    </source>
</reference>
<dbReference type="Proteomes" id="UP000176050">
    <property type="component" value="Chromosome"/>
</dbReference>
<keyword evidence="4" id="KW-1185">Reference proteome</keyword>
<protein>
    <recommendedName>
        <fullName evidence="2">AsmA domain-containing protein</fullName>
    </recommendedName>
</protein>
<dbReference type="GO" id="GO:0005886">
    <property type="term" value="C:plasma membrane"/>
    <property type="evidence" value="ECO:0007669"/>
    <property type="project" value="TreeGrafter"/>
</dbReference>
<feature type="transmembrane region" description="Helical" evidence="1">
    <location>
        <begin position="7"/>
        <end position="26"/>
    </location>
</feature>
<dbReference type="EMBL" id="CP017478">
    <property type="protein sequence ID" value="AOW19665.1"/>
    <property type="molecule type" value="Genomic_DNA"/>
</dbReference>
<gene>
    <name evidence="3" type="ORF">LPB138_02760</name>
</gene>
<keyword evidence="1" id="KW-1133">Transmembrane helix</keyword>
<name>A0A1D8P524_9FLAO</name>
<dbReference type="PANTHER" id="PTHR30441:SF8">
    <property type="entry name" value="DUF748 DOMAIN-CONTAINING PROTEIN"/>
    <property type="match status" value="1"/>
</dbReference>
<organism evidence="3 4">
    <name type="scientific">Urechidicola croceus</name>
    <dbReference type="NCBI Taxonomy" id="1850246"/>
    <lineage>
        <taxon>Bacteria</taxon>
        <taxon>Pseudomonadati</taxon>
        <taxon>Bacteroidota</taxon>
        <taxon>Flavobacteriia</taxon>
        <taxon>Flavobacteriales</taxon>
        <taxon>Flavobacteriaceae</taxon>
        <taxon>Urechidicola</taxon>
    </lineage>
</organism>
<evidence type="ECO:0000313" key="4">
    <source>
        <dbReference type="Proteomes" id="UP000176050"/>
    </source>
</evidence>
<evidence type="ECO:0000313" key="3">
    <source>
        <dbReference type="EMBL" id="AOW19665.1"/>
    </source>
</evidence>
<dbReference type="Pfam" id="PF05170">
    <property type="entry name" value="AsmA"/>
    <property type="match status" value="1"/>
</dbReference>
<dbReference type="GO" id="GO:0090313">
    <property type="term" value="P:regulation of protein targeting to membrane"/>
    <property type="evidence" value="ECO:0007669"/>
    <property type="project" value="TreeGrafter"/>
</dbReference>
<dbReference type="RefSeq" id="WP_070235781.1">
    <property type="nucleotide sequence ID" value="NZ_CP017478.1"/>
</dbReference>